<accession>X1UPH3</accession>
<feature type="non-terminal residue" evidence="1">
    <location>
        <position position="35"/>
    </location>
</feature>
<name>X1UPH3_9ZZZZ</name>
<evidence type="ECO:0000313" key="1">
    <source>
        <dbReference type="EMBL" id="GAJ19378.1"/>
    </source>
</evidence>
<dbReference type="AlphaFoldDB" id="X1UPH3"/>
<sequence length="35" mass="3939">LHGKKVSSEQDLQTLCDLQNRAIGLGLKVFSPKKW</sequence>
<feature type="non-terminal residue" evidence="1">
    <location>
        <position position="1"/>
    </location>
</feature>
<organism evidence="1">
    <name type="scientific">marine sediment metagenome</name>
    <dbReference type="NCBI Taxonomy" id="412755"/>
    <lineage>
        <taxon>unclassified sequences</taxon>
        <taxon>metagenomes</taxon>
        <taxon>ecological metagenomes</taxon>
    </lineage>
</organism>
<proteinExistence type="predicted"/>
<dbReference type="EMBL" id="BARW01043351">
    <property type="protein sequence ID" value="GAJ19378.1"/>
    <property type="molecule type" value="Genomic_DNA"/>
</dbReference>
<comment type="caution">
    <text evidence="1">The sequence shown here is derived from an EMBL/GenBank/DDBJ whole genome shotgun (WGS) entry which is preliminary data.</text>
</comment>
<gene>
    <name evidence="1" type="ORF">S12H4_63558</name>
</gene>
<reference evidence="1" key="1">
    <citation type="journal article" date="2014" name="Front. Microbiol.">
        <title>High frequency of phylogenetically diverse reductive dehalogenase-homologous genes in deep subseafloor sedimentary metagenomes.</title>
        <authorList>
            <person name="Kawai M."/>
            <person name="Futagami T."/>
            <person name="Toyoda A."/>
            <person name="Takaki Y."/>
            <person name="Nishi S."/>
            <person name="Hori S."/>
            <person name="Arai W."/>
            <person name="Tsubouchi T."/>
            <person name="Morono Y."/>
            <person name="Uchiyama I."/>
            <person name="Ito T."/>
            <person name="Fujiyama A."/>
            <person name="Inagaki F."/>
            <person name="Takami H."/>
        </authorList>
    </citation>
    <scope>NUCLEOTIDE SEQUENCE</scope>
    <source>
        <strain evidence="1">Expedition CK06-06</strain>
    </source>
</reference>
<protein>
    <submittedName>
        <fullName evidence="1">Uncharacterized protein</fullName>
    </submittedName>
</protein>